<evidence type="ECO:0000313" key="7">
    <source>
        <dbReference type="EMBL" id="KAF2116158.1"/>
    </source>
</evidence>
<comment type="subunit">
    <text evidence="6">Forms a conjugate with ATG5.</text>
</comment>
<organism evidence="7 8">
    <name type="scientific">Lophiotrema nucula</name>
    <dbReference type="NCBI Taxonomy" id="690887"/>
    <lineage>
        <taxon>Eukaryota</taxon>
        <taxon>Fungi</taxon>
        <taxon>Dikarya</taxon>
        <taxon>Ascomycota</taxon>
        <taxon>Pezizomycotina</taxon>
        <taxon>Dothideomycetes</taxon>
        <taxon>Pleosporomycetidae</taxon>
        <taxon>Pleosporales</taxon>
        <taxon>Lophiotremataceae</taxon>
        <taxon>Lophiotrema</taxon>
    </lineage>
</organism>
<keyword evidence="4 6" id="KW-0833">Ubl conjugation pathway</keyword>
<keyword evidence="5 6" id="KW-0072">Autophagy</keyword>
<dbReference type="AlphaFoldDB" id="A0A6A5ZCQ9"/>
<accession>A0A6A5ZCQ9</accession>
<keyword evidence="6" id="KW-0813">Transport</keyword>
<proteinExistence type="inferred from homology"/>
<dbReference type="SUPFAM" id="SSF54236">
    <property type="entry name" value="Ubiquitin-like"/>
    <property type="match status" value="1"/>
</dbReference>
<comment type="similarity">
    <text evidence="1 6">Belongs to the ATG12 family.</text>
</comment>
<dbReference type="EMBL" id="ML977321">
    <property type="protein sequence ID" value="KAF2116158.1"/>
    <property type="molecule type" value="Genomic_DNA"/>
</dbReference>
<dbReference type="GO" id="GO:0019776">
    <property type="term" value="F:Atg8-family ligase activity"/>
    <property type="evidence" value="ECO:0007669"/>
    <property type="project" value="TreeGrafter"/>
</dbReference>
<comment type="function">
    <text evidence="6">Ubiquitin-like protein involved in cytoplasm to vacuole transport (Cvt), autophagy vesicles formation, mitophagy, and nucleophagy.</text>
</comment>
<dbReference type="GO" id="GO:0000422">
    <property type="term" value="P:autophagy of mitochondrion"/>
    <property type="evidence" value="ECO:0007669"/>
    <property type="project" value="TreeGrafter"/>
</dbReference>
<dbReference type="OrthoDB" id="10003551at2759"/>
<dbReference type="Gene3D" id="3.10.20.90">
    <property type="entry name" value="Phosphatidylinositol 3-kinase Catalytic Subunit, Chain A, domain 1"/>
    <property type="match status" value="1"/>
</dbReference>
<keyword evidence="8" id="KW-1185">Reference proteome</keyword>
<evidence type="ECO:0000256" key="4">
    <source>
        <dbReference type="ARBA" id="ARBA00022786"/>
    </source>
</evidence>
<evidence type="ECO:0000256" key="6">
    <source>
        <dbReference type="RuleBase" id="RU361201"/>
    </source>
</evidence>
<dbReference type="GO" id="GO:0015031">
    <property type="term" value="P:protein transport"/>
    <property type="evidence" value="ECO:0007669"/>
    <property type="project" value="UniProtKB-KW"/>
</dbReference>
<dbReference type="GO" id="GO:0097352">
    <property type="term" value="P:autophagosome maturation"/>
    <property type="evidence" value="ECO:0007669"/>
    <property type="project" value="TreeGrafter"/>
</dbReference>
<dbReference type="PANTHER" id="PTHR13385">
    <property type="entry name" value="AUTOPHAGY PROTEIN 12"/>
    <property type="match status" value="1"/>
</dbReference>
<dbReference type="GO" id="GO:0061723">
    <property type="term" value="P:glycophagy"/>
    <property type="evidence" value="ECO:0007669"/>
    <property type="project" value="TreeGrafter"/>
</dbReference>
<evidence type="ECO:0000256" key="2">
    <source>
        <dbReference type="ARBA" id="ARBA00015875"/>
    </source>
</evidence>
<dbReference type="InterPro" id="IPR007242">
    <property type="entry name" value="Atg12"/>
</dbReference>
<keyword evidence="6" id="KW-0653">Protein transport</keyword>
<comment type="subcellular location">
    <subcellularLocation>
        <location evidence="6">Preautophagosomal structure membrane</location>
        <topology evidence="6">Peripheral membrane protein</topology>
    </subcellularLocation>
</comment>
<dbReference type="GO" id="GO:0000421">
    <property type="term" value="C:autophagosome membrane"/>
    <property type="evidence" value="ECO:0007669"/>
    <property type="project" value="TreeGrafter"/>
</dbReference>
<dbReference type="Pfam" id="PF04110">
    <property type="entry name" value="APG12"/>
    <property type="match status" value="1"/>
</dbReference>
<dbReference type="GO" id="GO:0034727">
    <property type="term" value="P:piecemeal microautophagy of the nucleus"/>
    <property type="evidence" value="ECO:0007669"/>
    <property type="project" value="TreeGrafter"/>
</dbReference>
<evidence type="ECO:0000313" key="8">
    <source>
        <dbReference type="Proteomes" id="UP000799770"/>
    </source>
</evidence>
<dbReference type="Proteomes" id="UP000799770">
    <property type="component" value="Unassembled WGS sequence"/>
</dbReference>
<dbReference type="CDD" id="cd01612">
    <property type="entry name" value="Ubl_ATG12"/>
    <property type="match status" value="1"/>
</dbReference>
<evidence type="ECO:0000256" key="3">
    <source>
        <dbReference type="ARBA" id="ARBA00022499"/>
    </source>
</evidence>
<gene>
    <name evidence="7" type="ORF">BDV96DRAFT_645498</name>
</gene>
<dbReference type="GO" id="GO:0034045">
    <property type="term" value="C:phagophore assembly site membrane"/>
    <property type="evidence" value="ECO:0007669"/>
    <property type="project" value="UniProtKB-SubCell"/>
</dbReference>
<keyword evidence="3 6" id="KW-1017">Isopeptide bond</keyword>
<evidence type="ECO:0000256" key="1">
    <source>
        <dbReference type="ARBA" id="ARBA00007778"/>
    </source>
</evidence>
<dbReference type="GO" id="GO:0000045">
    <property type="term" value="P:autophagosome assembly"/>
    <property type="evidence" value="ECO:0007669"/>
    <property type="project" value="InterPro"/>
</dbReference>
<sequence length="135" mass="14726">MSNAPEERIEEDEDTAEAPLTMAASMILGTLPKDASKALESAGTGGPEKVKIRLQPISGAPALKQKVFLLTSSQRFEVIITHLRKKLKVKPHESVHCYVGNVFSPSLDEVVINLWNCFKSNDELVVGYAMTPAFG</sequence>
<name>A0A6A5ZCQ9_9PLEO</name>
<protein>
    <recommendedName>
        <fullName evidence="2 6">Ubiquitin-like protein ATG12</fullName>
    </recommendedName>
</protein>
<dbReference type="InterPro" id="IPR029071">
    <property type="entry name" value="Ubiquitin-like_domsf"/>
</dbReference>
<dbReference type="GO" id="GO:0034274">
    <property type="term" value="C:Atg12-Atg5-Atg16 complex"/>
    <property type="evidence" value="ECO:0007669"/>
    <property type="project" value="TreeGrafter"/>
</dbReference>
<reference evidence="7" key="1">
    <citation type="journal article" date="2020" name="Stud. Mycol.">
        <title>101 Dothideomycetes genomes: a test case for predicting lifestyles and emergence of pathogens.</title>
        <authorList>
            <person name="Haridas S."/>
            <person name="Albert R."/>
            <person name="Binder M."/>
            <person name="Bloem J."/>
            <person name="Labutti K."/>
            <person name="Salamov A."/>
            <person name="Andreopoulos B."/>
            <person name="Baker S."/>
            <person name="Barry K."/>
            <person name="Bills G."/>
            <person name="Bluhm B."/>
            <person name="Cannon C."/>
            <person name="Castanera R."/>
            <person name="Culley D."/>
            <person name="Daum C."/>
            <person name="Ezra D."/>
            <person name="Gonzalez J."/>
            <person name="Henrissat B."/>
            <person name="Kuo A."/>
            <person name="Liang C."/>
            <person name="Lipzen A."/>
            <person name="Lutzoni F."/>
            <person name="Magnuson J."/>
            <person name="Mondo S."/>
            <person name="Nolan M."/>
            <person name="Ohm R."/>
            <person name="Pangilinan J."/>
            <person name="Park H.-J."/>
            <person name="Ramirez L."/>
            <person name="Alfaro M."/>
            <person name="Sun H."/>
            <person name="Tritt A."/>
            <person name="Yoshinaga Y."/>
            <person name="Zwiers L.-H."/>
            <person name="Turgeon B."/>
            <person name="Goodwin S."/>
            <person name="Spatafora J."/>
            <person name="Crous P."/>
            <person name="Grigoriev I."/>
        </authorList>
    </citation>
    <scope>NUCLEOTIDE SEQUENCE</scope>
    <source>
        <strain evidence="7">CBS 627.86</strain>
    </source>
</reference>
<dbReference type="PANTHER" id="PTHR13385:SF0">
    <property type="entry name" value="UBIQUITIN-LIKE PROTEIN ATG12"/>
    <property type="match status" value="1"/>
</dbReference>
<evidence type="ECO:0000256" key="5">
    <source>
        <dbReference type="ARBA" id="ARBA00023006"/>
    </source>
</evidence>
<keyword evidence="6" id="KW-0472">Membrane</keyword>